<evidence type="ECO:0000256" key="2">
    <source>
        <dbReference type="ARBA" id="ARBA00009152"/>
    </source>
</evidence>
<evidence type="ECO:0000313" key="11">
    <source>
        <dbReference type="Proteomes" id="UP000186758"/>
    </source>
</evidence>
<dbReference type="AlphaFoldDB" id="A0A1Q9YMW7"/>
<dbReference type="InterPro" id="IPR004013">
    <property type="entry name" value="PHP_dom"/>
</dbReference>
<keyword evidence="6 8" id="KW-0368">Histidine biosynthesis</keyword>
<evidence type="ECO:0000256" key="3">
    <source>
        <dbReference type="ARBA" id="ARBA00013085"/>
    </source>
</evidence>
<dbReference type="PANTHER" id="PTHR21039:SF0">
    <property type="entry name" value="HISTIDINOL-PHOSPHATASE"/>
    <property type="match status" value="1"/>
</dbReference>
<dbReference type="GO" id="GO:0004401">
    <property type="term" value="F:histidinol-phosphatase activity"/>
    <property type="evidence" value="ECO:0007669"/>
    <property type="project" value="UniProtKB-UniRule"/>
</dbReference>
<sequence length="276" mass="31669">MQADYHVHCEFSDDSVYPMEDVVTDAIGLGLEELCFTDHVDYGIKVDWDSGQEIVWRNGEPMANVDYPRYFAKIADMQEKYGDRIRIRRGLELGVQSHTIPQFEALTKKYPLDFAILSIHQVGDEEFWNGEFLQGRTRREFNEAYYREMLRVVQSFKNYSVLGHMDLIARYDPEGGYPFDEVKDLIEEILKVVIADGKGIEVNTSSVRYGLSDWQPSTKILELYRDLGGRIITIGSDSHKPAHLAAHISAAKEMLKGLGFREFCTFDKGDPVFHPL</sequence>
<evidence type="ECO:0000256" key="4">
    <source>
        <dbReference type="ARBA" id="ARBA00022605"/>
    </source>
</evidence>
<protein>
    <recommendedName>
        <fullName evidence="3 8">Histidinol-phosphatase</fullName>
        <shortName evidence="8">HolPase</shortName>
        <ecNumber evidence="3 8">3.1.3.15</ecNumber>
    </recommendedName>
</protein>
<dbReference type="GO" id="GO:0000105">
    <property type="term" value="P:L-histidine biosynthetic process"/>
    <property type="evidence" value="ECO:0007669"/>
    <property type="project" value="UniProtKB-UniRule"/>
</dbReference>
<reference evidence="10 11" key="1">
    <citation type="submission" date="2016-11" db="EMBL/GenBank/DDBJ databases">
        <title>Description of two novel members of the family Erysipelotrichaceae: Ileibacterium lipovorans gen. nov., sp. nov. and Dubosiella newyorkensis, gen. nov., sp. nov.</title>
        <authorList>
            <person name="Cox L.M."/>
            <person name="Sohn J."/>
            <person name="Tyrrell K.L."/>
            <person name="Citron D.M."/>
            <person name="Lawson P.A."/>
            <person name="Patel N.B."/>
            <person name="Iizumi T."/>
            <person name="Perez-Perez G.I."/>
            <person name="Goldstein E.J."/>
            <person name="Blaser M.J."/>
        </authorList>
    </citation>
    <scope>NUCLEOTIDE SEQUENCE [LARGE SCALE GENOMIC DNA]</scope>
    <source>
        <strain evidence="10 11">NYU-BL-K8</strain>
    </source>
</reference>
<dbReference type="InterPro" id="IPR016195">
    <property type="entry name" value="Pol/histidinol_Pase-like"/>
</dbReference>
<dbReference type="InterPro" id="IPR010140">
    <property type="entry name" value="Histidinol_P_phosphatase_HisJ"/>
</dbReference>
<keyword evidence="5 8" id="KW-0378">Hydrolase</keyword>
<dbReference type="PANTHER" id="PTHR21039">
    <property type="entry name" value="HISTIDINOL PHOSPHATASE-RELATED"/>
    <property type="match status" value="1"/>
</dbReference>
<evidence type="ECO:0000256" key="6">
    <source>
        <dbReference type="ARBA" id="ARBA00023102"/>
    </source>
</evidence>
<evidence type="ECO:0000256" key="7">
    <source>
        <dbReference type="ARBA" id="ARBA00049158"/>
    </source>
</evidence>
<accession>A0A1Q9YMW7</accession>
<dbReference type="RefSeq" id="WP_075884558.1">
    <property type="nucleotide sequence ID" value="NZ_CAPQAZ010000048.1"/>
</dbReference>
<dbReference type="SUPFAM" id="SSF89550">
    <property type="entry name" value="PHP domain-like"/>
    <property type="match status" value="1"/>
</dbReference>
<feature type="domain" description="PHP" evidence="9">
    <location>
        <begin position="4"/>
        <end position="205"/>
    </location>
</feature>
<comment type="caution">
    <text evidence="10">The sequence shown here is derived from an EMBL/GenBank/DDBJ whole genome shotgun (WGS) entry which is preliminary data.</text>
</comment>
<dbReference type="EMBL" id="MPJZ01000010">
    <property type="protein sequence ID" value="OLU47062.1"/>
    <property type="molecule type" value="Genomic_DNA"/>
</dbReference>
<dbReference type="UniPathway" id="UPA00031">
    <property type="reaction ID" value="UER00013"/>
</dbReference>
<dbReference type="EC" id="3.1.3.15" evidence="3 8"/>
<dbReference type="GO" id="GO:0005737">
    <property type="term" value="C:cytoplasm"/>
    <property type="evidence" value="ECO:0007669"/>
    <property type="project" value="TreeGrafter"/>
</dbReference>
<organism evidence="10 11">
    <name type="scientific">Faecalibaculum rodentium</name>
    <dbReference type="NCBI Taxonomy" id="1702221"/>
    <lineage>
        <taxon>Bacteria</taxon>
        <taxon>Bacillati</taxon>
        <taxon>Bacillota</taxon>
        <taxon>Erysipelotrichia</taxon>
        <taxon>Erysipelotrichales</taxon>
        <taxon>Erysipelotrichaceae</taxon>
        <taxon>Faecalibaculum</taxon>
    </lineage>
</organism>
<evidence type="ECO:0000256" key="1">
    <source>
        <dbReference type="ARBA" id="ARBA00004970"/>
    </source>
</evidence>
<evidence type="ECO:0000313" key="10">
    <source>
        <dbReference type="EMBL" id="OLU47062.1"/>
    </source>
</evidence>
<dbReference type="NCBIfam" id="TIGR01856">
    <property type="entry name" value="hisJ_fam"/>
    <property type="match status" value="1"/>
</dbReference>
<dbReference type="Pfam" id="PF02811">
    <property type="entry name" value="PHP"/>
    <property type="match status" value="1"/>
</dbReference>
<dbReference type="Gene3D" id="3.20.20.140">
    <property type="entry name" value="Metal-dependent hydrolases"/>
    <property type="match status" value="1"/>
</dbReference>
<comment type="similarity">
    <text evidence="2 8">Belongs to the PHP hydrolase family. HisK subfamily.</text>
</comment>
<name>A0A1Q9YMW7_9FIRM</name>
<dbReference type="Proteomes" id="UP000186758">
    <property type="component" value="Unassembled WGS sequence"/>
</dbReference>
<comment type="pathway">
    <text evidence="1 8">Amino-acid biosynthesis; L-histidine biosynthesis; L-histidine from 5-phospho-alpha-D-ribose 1-diphosphate: step 8/9.</text>
</comment>
<evidence type="ECO:0000259" key="9">
    <source>
        <dbReference type="Pfam" id="PF02811"/>
    </source>
</evidence>
<comment type="catalytic activity">
    <reaction evidence="7 8">
        <text>L-histidinol phosphate + H2O = L-histidinol + phosphate</text>
        <dbReference type="Rhea" id="RHEA:14465"/>
        <dbReference type="ChEBI" id="CHEBI:15377"/>
        <dbReference type="ChEBI" id="CHEBI:43474"/>
        <dbReference type="ChEBI" id="CHEBI:57699"/>
        <dbReference type="ChEBI" id="CHEBI:57980"/>
        <dbReference type="EC" id="3.1.3.15"/>
    </reaction>
</comment>
<evidence type="ECO:0000256" key="8">
    <source>
        <dbReference type="RuleBase" id="RU366003"/>
    </source>
</evidence>
<keyword evidence="4 8" id="KW-0028">Amino-acid biosynthesis</keyword>
<evidence type="ECO:0000256" key="5">
    <source>
        <dbReference type="ARBA" id="ARBA00022801"/>
    </source>
</evidence>
<proteinExistence type="inferred from homology"/>
<gene>
    <name evidence="10" type="ORF">BO223_00840</name>
</gene>